<dbReference type="AlphaFoldDB" id="A0A022RMS6"/>
<dbReference type="Proteomes" id="UP000030748">
    <property type="component" value="Unassembled WGS sequence"/>
</dbReference>
<keyword evidence="3" id="KW-1185">Reference proteome</keyword>
<dbReference type="EMBL" id="KI630412">
    <property type="protein sequence ID" value="EYU40260.1"/>
    <property type="molecule type" value="Genomic_DNA"/>
</dbReference>
<organism evidence="2 3">
    <name type="scientific">Erythranthe guttata</name>
    <name type="common">Yellow monkey flower</name>
    <name type="synonym">Mimulus guttatus</name>
    <dbReference type="NCBI Taxonomy" id="4155"/>
    <lineage>
        <taxon>Eukaryota</taxon>
        <taxon>Viridiplantae</taxon>
        <taxon>Streptophyta</taxon>
        <taxon>Embryophyta</taxon>
        <taxon>Tracheophyta</taxon>
        <taxon>Spermatophyta</taxon>
        <taxon>Magnoliopsida</taxon>
        <taxon>eudicotyledons</taxon>
        <taxon>Gunneridae</taxon>
        <taxon>Pentapetalae</taxon>
        <taxon>asterids</taxon>
        <taxon>lamiids</taxon>
        <taxon>Lamiales</taxon>
        <taxon>Phrymaceae</taxon>
        <taxon>Erythranthe</taxon>
    </lineage>
</organism>
<keyword evidence="1" id="KW-0812">Transmembrane</keyword>
<gene>
    <name evidence="2" type="ORF">MIMGU_mgv11b0165482mg</name>
</gene>
<reference evidence="2 3" key="1">
    <citation type="journal article" date="2013" name="Proc. Natl. Acad. Sci. U.S.A.">
        <title>Fine-scale variation in meiotic recombination in Mimulus inferred from population shotgun sequencing.</title>
        <authorList>
            <person name="Hellsten U."/>
            <person name="Wright K.M."/>
            <person name="Jenkins J."/>
            <person name="Shu S."/>
            <person name="Yuan Y."/>
            <person name="Wessler S.R."/>
            <person name="Schmutz J."/>
            <person name="Willis J.H."/>
            <person name="Rokhsar D.S."/>
        </authorList>
    </citation>
    <scope>NUCLEOTIDE SEQUENCE [LARGE SCALE GENOMIC DNA]</scope>
    <source>
        <strain evidence="3">cv. DUN x IM62</strain>
    </source>
</reference>
<sequence>VPGAKDNKNGAGSISWVGIPAFVLASVLTFLY</sequence>
<accession>A0A022RMS6</accession>
<evidence type="ECO:0000313" key="2">
    <source>
        <dbReference type="EMBL" id="EYU40260.1"/>
    </source>
</evidence>
<feature type="transmembrane region" description="Helical" evidence="1">
    <location>
        <begin position="12"/>
        <end position="31"/>
    </location>
</feature>
<feature type="non-terminal residue" evidence="2">
    <location>
        <position position="1"/>
    </location>
</feature>
<evidence type="ECO:0000313" key="3">
    <source>
        <dbReference type="Proteomes" id="UP000030748"/>
    </source>
</evidence>
<proteinExistence type="predicted"/>
<keyword evidence="1" id="KW-0472">Membrane</keyword>
<name>A0A022RMS6_ERYGU</name>
<keyword evidence="1" id="KW-1133">Transmembrane helix</keyword>
<protein>
    <submittedName>
        <fullName evidence="2">Uncharacterized protein</fullName>
    </submittedName>
</protein>
<evidence type="ECO:0000256" key="1">
    <source>
        <dbReference type="SAM" id="Phobius"/>
    </source>
</evidence>